<dbReference type="AlphaFoldDB" id="A0A6J5ZW43"/>
<dbReference type="EMBL" id="CAESAO010000137">
    <property type="protein sequence ID" value="CAB4346325.1"/>
    <property type="molecule type" value="Genomic_DNA"/>
</dbReference>
<gene>
    <name evidence="1" type="ORF">UFOPK3522_01333</name>
</gene>
<dbReference type="SUPFAM" id="SSF55961">
    <property type="entry name" value="Bet v1-like"/>
    <property type="match status" value="1"/>
</dbReference>
<dbReference type="Gene3D" id="3.30.530.20">
    <property type="match status" value="1"/>
</dbReference>
<dbReference type="Pfam" id="PF10604">
    <property type="entry name" value="Polyketide_cyc2"/>
    <property type="match status" value="1"/>
</dbReference>
<dbReference type="InterPro" id="IPR023393">
    <property type="entry name" value="START-like_dom_sf"/>
</dbReference>
<evidence type="ECO:0000313" key="1">
    <source>
        <dbReference type="EMBL" id="CAB4346325.1"/>
    </source>
</evidence>
<proteinExistence type="predicted"/>
<reference evidence="1" key="1">
    <citation type="submission" date="2020-05" db="EMBL/GenBank/DDBJ databases">
        <authorList>
            <person name="Chiriac C."/>
            <person name="Salcher M."/>
            <person name="Ghai R."/>
            <person name="Kavagutti S V."/>
        </authorList>
    </citation>
    <scope>NUCLEOTIDE SEQUENCE</scope>
</reference>
<protein>
    <submittedName>
        <fullName evidence="1">Unannotated protein</fullName>
    </submittedName>
</protein>
<dbReference type="CDD" id="cd08865">
    <property type="entry name" value="SRPBCC_10"/>
    <property type="match status" value="1"/>
</dbReference>
<accession>A0A6J5ZW43</accession>
<sequence>MAHAHKTLTSPKPPAEVFAYLADFSNAAEWDPGIPAARRLDDGPLGVGNRVELDAAFFGRTITLIYETTLYEAPRRFIVRGESSTIVSVDEITVEANGEGSLITYDAVLTLKGPLKIFDPALSLGFGKVADKAIAGLTKTLSA</sequence>
<organism evidence="1">
    <name type="scientific">freshwater metagenome</name>
    <dbReference type="NCBI Taxonomy" id="449393"/>
    <lineage>
        <taxon>unclassified sequences</taxon>
        <taxon>metagenomes</taxon>
        <taxon>ecological metagenomes</taxon>
    </lineage>
</organism>
<dbReference type="InterPro" id="IPR019587">
    <property type="entry name" value="Polyketide_cyclase/dehydratase"/>
</dbReference>
<name>A0A6J5ZW43_9ZZZZ</name>